<gene>
    <name evidence="2" type="ORF">K489DRAFT_368947</name>
</gene>
<reference evidence="2" key="1">
    <citation type="submission" date="2020-01" db="EMBL/GenBank/DDBJ databases">
        <authorList>
            <consortium name="DOE Joint Genome Institute"/>
            <person name="Haridas S."/>
            <person name="Albert R."/>
            <person name="Binder M."/>
            <person name="Bloem J."/>
            <person name="Labutti K."/>
            <person name="Salamov A."/>
            <person name="Andreopoulos B."/>
            <person name="Baker S.E."/>
            <person name="Barry K."/>
            <person name="Bills G."/>
            <person name="Bluhm B.H."/>
            <person name="Cannon C."/>
            <person name="Castanera R."/>
            <person name="Culley D.E."/>
            <person name="Daum C."/>
            <person name="Ezra D."/>
            <person name="Gonzalez J.B."/>
            <person name="Henrissat B."/>
            <person name="Kuo A."/>
            <person name="Liang C."/>
            <person name="Lipzen A."/>
            <person name="Lutzoni F."/>
            <person name="Magnuson J."/>
            <person name="Mondo S."/>
            <person name="Nolan M."/>
            <person name="Ohm R."/>
            <person name="Pangilinan J."/>
            <person name="Park H.-J."/>
            <person name="Ramirez L."/>
            <person name="Alfaro M."/>
            <person name="Sun H."/>
            <person name="Tritt A."/>
            <person name="Yoshinaga Y."/>
            <person name="Zwiers L.-H."/>
            <person name="Turgeon B.G."/>
            <person name="Goodwin S.B."/>
            <person name="Spatafora J.W."/>
            <person name="Crous P.W."/>
            <person name="Grigoriev I.V."/>
        </authorList>
    </citation>
    <scope>NUCLEOTIDE SEQUENCE</scope>
    <source>
        <strain evidence="2">CBS 342.82</strain>
    </source>
</reference>
<dbReference type="AlphaFoldDB" id="A0A6J3M7H8"/>
<evidence type="ECO:0000313" key="2">
    <source>
        <dbReference type="RefSeq" id="XP_033461052.1"/>
    </source>
</evidence>
<keyword evidence="1" id="KW-1185">Reference proteome</keyword>
<reference evidence="2" key="3">
    <citation type="submission" date="2025-08" db="UniProtKB">
        <authorList>
            <consortium name="RefSeq"/>
        </authorList>
    </citation>
    <scope>IDENTIFICATION</scope>
    <source>
        <strain evidence="2">CBS 342.82</strain>
    </source>
</reference>
<evidence type="ECO:0000313" key="1">
    <source>
        <dbReference type="Proteomes" id="UP000504637"/>
    </source>
</evidence>
<sequence length="252" mass="27423">MTICLNFNIFNAPARDLRAAAAKPVIDLQTFQSPCSIDQATNRASRPVIFPSTIRRQAENYTVRLHAALWRRSESSSEGIHSGTTQVAQSAIPPSVSGLGKVKMHGALAGRQLLPYIASLIGRAGGHTTHGFQGFQGCWHFQGCCFEAEKSHATLVLITACARAHYVLHHSGSMVKHSCSLLHTLTLTLTLTHTPYSDDKYIANSHSAGISTDTLSEDFHHVRLLSARSSGRKLQSDAHRRRIEIACGMGIS</sequence>
<dbReference type="GeneID" id="54360791"/>
<accession>A0A6J3M7H8</accession>
<protein>
    <submittedName>
        <fullName evidence="2">Uncharacterized protein</fullName>
    </submittedName>
</protein>
<reference evidence="2" key="2">
    <citation type="submission" date="2020-04" db="EMBL/GenBank/DDBJ databases">
        <authorList>
            <consortium name="NCBI Genome Project"/>
        </authorList>
    </citation>
    <scope>NUCLEOTIDE SEQUENCE</scope>
    <source>
        <strain evidence="2">CBS 342.82</strain>
    </source>
</reference>
<dbReference type="RefSeq" id="XP_033461052.1">
    <property type="nucleotide sequence ID" value="XM_033602991.1"/>
</dbReference>
<name>A0A6J3M7H8_9PEZI</name>
<proteinExistence type="predicted"/>
<dbReference type="Proteomes" id="UP000504637">
    <property type="component" value="Unplaced"/>
</dbReference>
<organism evidence="2">
    <name type="scientific">Dissoconium aciculare CBS 342.82</name>
    <dbReference type="NCBI Taxonomy" id="1314786"/>
    <lineage>
        <taxon>Eukaryota</taxon>
        <taxon>Fungi</taxon>
        <taxon>Dikarya</taxon>
        <taxon>Ascomycota</taxon>
        <taxon>Pezizomycotina</taxon>
        <taxon>Dothideomycetes</taxon>
        <taxon>Dothideomycetidae</taxon>
        <taxon>Mycosphaerellales</taxon>
        <taxon>Dissoconiaceae</taxon>
        <taxon>Dissoconium</taxon>
    </lineage>
</organism>